<protein>
    <submittedName>
        <fullName evidence="1">Uncharacterized protein</fullName>
    </submittedName>
</protein>
<evidence type="ECO:0000313" key="1">
    <source>
        <dbReference type="EMBL" id="MBA0692349.1"/>
    </source>
</evidence>
<evidence type="ECO:0000313" key="2">
    <source>
        <dbReference type="Proteomes" id="UP000593577"/>
    </source>
</evidence>
<dbReference type="Proteomes" id="UP000593577">
    <property type="component" value="Unassembled WGS sequence"/>
</dbReference>
<comment type="caution">
    <text evidence="1">The sequence shown here is derived from an EMBL/GenBank/DDBJ whole genome shotgun (WGS) entry which is preliminary data.</text>
</comment>
<gene>
    <name evidence="1" type="ORF">Goari_009920</name>
</gene>
<proteinExistence type="predicted"/>
<organism evidence="1 2">
    <name type="scientific">Gossypium aridum</name>
    <name type="common">American cotton</name>
    <name type="synonym">Erioxylum aridum</name>
    <dbReference type="NCBI Taxonomy" id="34290"/>
    <lineage>
        <taxon>Eukaryota</taxon>
        <taxon>Viridiplantae</taxon>
        <taxon>Streptophyta</taxon>
        <taxon>Embryophyta</taxon>
        <taxon>Tracheophyta</taxon>
        <taxon>Spermatophyta</taxon>
        <taxon>Magnoliopsida</taxon>
        <taxon>eudicotyledons</taxon>
        <taxon>Gunneridae</taxon>
        <taxon>Pentapetalae</taxon>
        <taxon>rosids</taxon>
        <taxon>malvids</taxon>
        <taxon>Malvales</taxon>
        <taxon>Malvaceae</taxon>
        <taxon>Malvoideae</taxon>
        <taxon>Gossypium</taxon>
    </lineage>
</organism>
<sequence>MCVQKPMVDISDSDMAVQEELRVQERSW</sequence>
<accession>A0A7J8Y012</accession>
<keyword evidence="2" id="KW-1185">Reference proteome</keyword>
<reference evidence="1 2" key="1">
    <citation type="journal article" date="2019" name="Genome Biol. Evol.">
        <title>Insights into the evolution of the New World diploid cottons (Gossypium, subgenus Houzingenia) based on genome sequencing.</title>
        <authorList>
            <person name="Grover C.E."/>
            <person name="Arick M.A. 2nd"/>
            <person name="Thrash A."/>
            <person name="Conover J.L."/>
            <person name="Sanders W.S."/>
            <person name="Peterson D.G."/>
            <person name="Frelichowski J.E."/>
            <person name="Scheffler J.A."/>
            <person name="Scheffler B.E."/>
            <person name="Wendel J.F."/>
        </authorList>
    </citation>
    <scope>NUCLEOTIDE SEQUENCE [LARGE SCALE GENOMIC DNA]</scope>
    <source>
        <strain evidence="1">185</strain>
        <tissue evidence="1">Leaf</tissue>
    </source>
</reference>
<dbReference type="EMBL" id="JABFAA010000009">
    <property type="protein sequence ID" value="MBA0692349.1"/>
    <property type="molecule type" value="Genomic_DNA"/>
</dbReference>
<dbReference type="AlphaFoldDB" id="A0A7J8Y012"/>
<name>A0A7J8Y012_GOSAI</name>